<organism evidence="2 3">
    <name type="scientific">Sphaerisporangium rubeum</name>
    <dbReference type="NCBI Taxonomy" id="321317"/>
    <lineage>
        <taxon>Bacteria</taxon>
        <taxon>Bacillati</taxon>
        <taxon>Actinomycetota</taxon>
        <taxon>Actinomycetes</taxon>
        <taxon>Streptosporangiales</taxon>
        <taxon>Streptosporangiaceae</taxon>
        <taxon>Sphaerisporangium</taxon>
    </lineage>
</organism>
<dbReference type="RefSeq" id="WP_184979492.1">
    <property type="nucleotide sequence ID" value="NZ_BAAALO010000139.1"/>
</dbReference>
<evidence type="ECO:0000313" key="3">
    <source>
        <dbReference type="Proteomes" id="UP000555564"/>
    </source>
</evidence>
<evidence type="ECO:0000313" key="2">
    <source>
        <dbReference type="EMBL" id="MBB6472423.1"/>
    </source>
</evidence>
<evidence type="ECO:0008006" key="4">
    <source>
        <dbReference type="Google" id="ProtNLM"/>
    </source>
</evidence>
<accession>A0A7X0IED5</accession>
<dbReference type="PROSITE" id="PS51257">
    <property type="entry name" value="PROKAR_LIPOPROTEIN"/>
    <property type="match status" value="1"/>
</dbReference>
<dbReference type="EMBL" id="JACHIU010000001">
    <property type="protein sequence ID" value="MBB6472423.1"/>
    <property type="molecule type" value="Genomic_DNA"/>
</dbReference>
<sequence length="142" mass="14228">MRGIGAIVLVLGVVAAGCAGAPGLADTTRILNEDGATLSRIDLAAKHVASAEDAGGCPAGSRRAVYTLTGDLASGGTAAGVVSALASEFQRMGYQEGEGPGDRFGVNVSVLEKTSLGITFTVTLRADHPNVEITGRTGCHTS</sequence>
<name>A0A7X0IED5_9ACTN</name>
<keyword evidence="3" id="KW-1185">Reference proteome</keyword>
<dbReference type="Proteomes" id="UP000555564">
    <property type="component" value="Unassembled WGS sequence"/>
</dbReference>
<feature type="signal peptide" evidence="1">
    <location>
        <begin position="1"/>
        <end position="21"/>
    </location>
</feature>
<keyword evidence="1" id="KW-0732">Signal</keyword>
<feature type="chain" id="PRO_5030719770" description="Lipoprotein" evidence="1">
    <location>
        <begin position="22"/>
        <end position="142"/>
    </location>
</feature>
<proteinExistence type="predicted"/>
<reference evidence="2 3" key="1">
    <citation type="submission" date="2020-08" db="EMBL/GenBank/DDBJ databases">
        <title>Sequencing the genomes of 1000 actinobacteria strains.</title>
        <authorList>
            <person name="Klenk H.-P."/>
        </authorList>
    </citation>
    <scope>NUCLEOTIDE SEQUENCE [LARGE SCALE GENOMIC DNA]</scope>
    <source>
        <strain evidence="2 3">DSM 44936</strain>
    </source>
</reference>
<comment type="caution">
    <text evidence="2">The sequence shown here is derived from an EMBL/GenBank/DDBJ whole genome shotgun (WGS) entry which is preliminary data.</text>
</comment>
<evidence type="ECO:0000256" key="1">
    <source>
        <dbReference type="SAM" id="SignalP"/>
    </source>
</evidence>
<dbReference type="AlphaFoldDB" id="A0A7X0IED5"/>
<protein>
    <recommendedName>
        <fullName evidence="4">Lipoprotein</fullName>
    </recommendedName>
</protein>
<gene>
    <name evidence="2" type="ORF">BJ992_001854</name>
</gene>